<keyword evidence="1" id="KW-0732">Signal</keyword>
<feature type="signal peptide" evidence="1">
    <location>
        <begin position="1"/>
        <end position="19"/>
    </location>
</feature>
<evidence type="ECO:0008006" key="4">
    <source>
        <dbReference type="Google" id="ProtNLM"/>
    </source>
</evidence>
<accession>A0AAD5K8L2</accession>
<evidence type="ECO:0000256" key="1">
    <source>
        <dbReference type="SAM" id="SignalP"/>
    </source>
</evidence>
<organism evidence="2 3">
    <name type="scientific">Phascolomyces articulosus</name>
    <dbReference type="NCBI Taxonomy" id="60185"/>
    <lineage>
        <taxon>Eukaryota</taxon>
        <taxon>Fungi</taxon>
        <taxon>Fungi incertae sedis</taxon>
        <taxon>Mucoromycota</taxon>
        <taxon>Mucoromycotina</taxon>
        <taxon>Mucoromycetes</taxon>
        <taxon>Mucorales</taxon>
        <taxon>Lichtheimiaceae</taxon>
        <taxon>Phascolomyces</taxon>
    </lineage>
</organism>
<name>A0AAD5K8L2_9FUNG</name>
<dbReference type="Proteomes" id="UP001209540">
    <property type="component" value="Unassembled WGS sequence"/>
</dbReference>
<reference evidence="2" key="2">
    <citation type="submission" date="2023-02" db="EMBL/GenBank/DDBJ databases">
        <authorList>
            <consortium name="DOE Joint Genome Institute"/>
            <person name="Mondo S.J."/>
            <person name="Chang Y."/>
            <person name="Wang Y."/>
            <person name="Ahrendt S."/>
            <person name="Andreopoulos W."/>
            <person name="Barry K."/>
            <person name="Beard J."/>
            <person name="Benny G.L."/>
            <person name="Blankenship S."/>
            <person name="Bonito G."/>
            <person name="Cuomo C."/>
            <person name="Desiro A."/>
            <person name="Gervers K.A."/>
            <person name="Hundley H."/>
            <person name="Kuo A."/>
            <person name="LaButti K."/>
            <person name="Lang B.F."/>
            <person name="Lipzen A."/>
            <person name="O'Donnell K."/>
            <person name="Pangilinan J."/>
            <person name="Reynolds N."/>
            <person name="Sandor L."/>
            <person name="Smith M.W."/>
            <person name="Tsang A."/>
            <person name="Grigoriev I.V."/>
            <person name="Stajich J.E."/>
            <person name="Spatafora J.W."/>
        </authorList>
    </citation>
    <scope>NUCLEOTIDE SEQUENCE</scope>
    <source>
        <strain evidence="2">RSA 2281</strain>
    </source>
</reference>
<protein>
    <recommendedName>
        <fullName evidence="4">Secreted protein</fullName>
    </recommendedName>
</protein>
<evidence type="ECO:0000313" key="3">
    <source>
        <dbReference type="Proteomes" id="UP001209540"/>
    </source>
</evidence>
<proteinExistence type="predicted"/>
<dbReference type="AlphaFoldDB" id="A0AAD5K8L2"/>
<sequence length="91" mass="10600">MFILYILVFFCYIARKGGGRRCKCVYVCVREKGFYLFITSLESYVGVFELSGARERDVCIQKRRVLKGVSKLYTKKIIICFGIRKLVVIVK</sequence>
<comment type="caution">
    <text evidence="2">The sequence shown here is derived from an EMBL/GenBank/DDBJ whole genome shotgun (WGS) entry which is preliminary data.</text>
</comment>
<keyword evidence="3" id="KW-1185">Reference proteome</keyword>
<gene>
    <name evidence="2" type="ORF">BDA99DRAFT_497633</name>
</gene>
<feature type="chain" id="PRO_5042236468" description="Secreted protein" evidence="1">
    <location>
        <begin position="20"/>
        <end position="91"/>
    </location>
</feature>
<reference evidence="2" key="1">
    <citation type="journal article" date="2022" name="IScience">
        <title>Evolution of zygomycete secretomes and the origins of terrestrial fungal ecologies.</title>
        <authorList>
            <person name="Chang Y."/>
            <person name="Wang Y."/>
            <person name="Mondo S."/>
            <person name="Ahrendt S."/>
            <person name="Andreopoulos W."/>
            <person name="Barry K."/>
            <person name="Beard J."/>
            <person name="Benny G.L."/>
            <person name="Blankenship S."/>
            <person name="Bonito G."/>
            <person name="Cuomo C."/>
            <person name="Desiro A."/>
            <person name="Gervers K.A."/>
            <person name="Hundley H."/>
            <person name="Kuo A."/>
            <person name="LaButti K."/>
            <person name="Lang B.F."/>
            <person name="Lipzen A."/>
            <person name="O'Donnell K."/>
            <person name="Pangilinan J."/>
            <person name="Reynolds N."/>
            <person name="Sandor L."/>
            <person name="Smith M.E."/>
            <person name="Tsang A."/>
            <person name="Grigoriev I.V."/>
            <person name="Stajich J.E."/>
            <person name="Spatafora J.W."/>
        </authorList>
    </citation>
    <scope>NUCLEOTIDE SEQUENCE</scope>
    <source>
        <strain evidence="2">RSA 2281</strain>
    </source>
</reference>
<dbReference type="EMBL" id="JAIXMP010000004">
    <property type="protein sequence ID" value="KAI9274482.1"/>
    <property type="molecule type" value="Genomic_DNA"/>
</dbReference>
<evidence type="ECO:0000313" key="2">
    <source>
        <dbReference type="EMBL" id="KAI9274482.1"/>
    </source>
</evidence>